<evidence type="ECO:0000256" key="10">
    <source>
        <dbReference type="SAM" id="Phobius"/>
    </source>
</evidence>
<evidence type="ECO:0000256" key="1">
    <source>
        <dbReference type="ARBA" id="ARBA00004651"/>
    </source>
</evidence>
<organism evidence="12 13">
    <name type="scientific">Bifidobacterium bombi DSM 19703</name>
    <dbReference type="NCBI Taxonomy" id="1341695"/>
    <lineage>
        <taxon>Bacteria</taxon>
        <taxon>Bacillati</taxon>
        <taxon>Actinomycetota</taxon>
        <taxon>Actinomycetes</taxon>
        <taxon>Bifidobacteriales</taxon>
        <taxon>Bifidobacteriaceae</taxon>
        <taxon>Bifidobacterium</taxon>
    </lineage>
</organism>
<feature type="transmembrane region" description="Helical" evidence="10">
    <location>
        <begin position="138"/>
        <end position="154"/>
    </location>
</feature>
<dbReference type="Pfam" id="PF00689">
    <property type="entry name" value="Cation_ATPase_C"/>
    <property type="match status" value="1"/>
</dbReference>
<evidence type="ECO:0000256" key="8">
    <source>
        <dbReference type="ARBA" id="ARBA00023136"/>
    </source>
</evidence>
<dbReference type="FunFam" id="3.40.50.1000:FF:000028">
    <property type="entry name" value="Calcium-transporting P-type ATPase, putative"/>
    <property type="match status" value="1"/>
</dbReference>
<evidence type="ECO:0000256" key="2">
    <source>
        <dbReference type="ARBA" id="ARBA00005675"/>
    </source>
</evidence>
<gene>
    <name evidence="12" type="ORF">BBOMB_0588</name>
</gene>
<reference evidence="12 13" key="1">
    <citation type="journal article" date="2014" name="Appl. Environ. Microbiol.">
        <title>Genomic encyclopedia of type strains of the genus Bifidobacterium.</title>
        <authorList>
            <person name="Milani C."/>
            <person name="Lugli G.A."/>
            <person name="Duranti S."/>
            <person name="Turroni F."/>
            <person name="Bottacini F."/>
            <person name="Mangifesta M."/>
            <person name="Sanchez B."/>
            <person name="Viappiani A."/>
            <person name="Mancabelli L."/>
            <person name="Taminiau B."/>
            <person name="Delcenserie V."/>
            <person name="Barrangou R."/>
            <person name="Margolles A."/>
            <person name="van Sinderen D."/>
            <person name="Ventura M."/>
        </authorList>
    </citation>
    <scope>NUCLEOTIDE SEQUENCE [LARGE SCALE GENOMIC DNA]</scope>
    <source>
        <strain evidence="12 13">DSM 19703</strain>
    </source>
</reference>
<keyword evidence="6" id="KW-1278">Translocase</keyword>
<comment type="caution">
    <text evidence="12">The sequence shown here is derived from an EMBL/GenBank/DDBJ whole genome shotgun (WGS) entry which is preliminary data.</text>
</comment>
<dbReference type="Gene3D" id="1.20.1110.10">
    <property type="entry name" value="Calcium-transporting ATPase, transmembrane domain"/>
    <property type="match status" value="1"/>
</dbReference>
<dbReference type="InterPro" id="IPR023299">
    <property type="entry name" value="ATPase_P-typ_cyto_dom_N"/>
</dbReference>
<dbReference type="SUPFAM" id="SSF81665">
    <property type="entry name" value="Calcium ATPase, transmembrane domain M"/>
    <property type="match status" value="1"/>
</dbReference>
<evidence type="ECO:0000256" key="9">
    <source>
        <dbReference type="ARBA" id="ARBA00049360"/>
    </source>
</evidence>
<dbReference type="EMBL" id="ATLK01000001">
    <property type="protein sequence ID" value="KFF31249.1"/>
    <property type="molecule type" value="Genomic_DNA"/>
</dbReference>
<dbReference type="Gene3D" id="3.40.50.1000">
    <property type="entry name" value="HAD superfamily/HAD-like"/>
    <property type="match status" value="1"/>
</dbReference>
<dbReference type="GO" id="GO:1902600">
    <property type="term" value="P:proton transmembrane transport"/>
    <property type="evidence" value="ECO:0007669"/>
    <property type="project" value="TreeGrafter"/>
</dbReference>
<dbReference type="GO" id="GO:0005391">
    <property type="term" value="F:P-type sodium:potassium-exchanging transporter activity"/>
    <property type="evidence" value="ECO:0007669"/>
    <property type="project" value="TreeGrafter"/>
</dbReference>
<dbReference type="InterPro" id="IPR036412">
    <property type="entry name" value="HAD-like_sf"/>
</dbReference>
<feature type="transmembrane region" description="Helical" evidence="10">
    <location>
        <begin position="849"/>
        <end position="872"/>
    </location>
</feature>
<accession>A0A080N641</accession>
<evidence type="ECO:0000313" key="12">
    <source>
        <dbReference type="EMBL" id="KFF31249.1"/>
    </source>
</evidence>
<dbReference type="PRINTS" id="PR00120">
    <property type="entry name" value="HATPASE"/>
</dbReference>
<comment type="catalytic activity">
    <reaction evidence="9">
        <text>ATP + H2O = ADP + phosphate + H(+)</text>
        <dbReference type="Rhea" id="RHEA:13065"/>
        <dbReference type="ChEBI" id="CHEBI:15377"/>
        <dbReference type="ChEBI" id="CHEBI:15378"/>
        <dbReference type="ChEBI" id="CHEBI:30616"/>
        <dbReference type="ChEBI" id="CHEBI:43474"/>
        <dbReference type="ChEBI" id="CHEBI:456216"/>
    </reaction>
</comment>
<dbReference type="Gene3D" id="3.40.1110.10">
    <property type="entry name" value="Calcium-transporting ATPase, cytoplasmic domain N"/>
    <property type="match status" value="1"/>
</dbReference>
<evidence type="ECO:0000256" key="3">
    <source>
        <dbReference type="ARBA" id="ARBA00022692"/>
    </source>
</evidence>
<feature type="transmembrane region" description="Helical" evidence="10">
    <location>
        <begin position="777"/>
        <end position="797"/>
    </location>
</feature>
<name>A0A080N641_9BIFI</name>
<dbReference type="SFLD" id="SFLDG00002">
    <property type="entry name" value="C1.7:_P-type_atpase_like"/>
    <property type="match status" value="1"/>
</dbReference>
<evidence type="ECO:0000256" key="7">
    <source>
        <dbReference type="ARBA" id="ARBA00022989"/>
    </source>
</evidence>
<dbReference type="InterPro" id="IPR023298">
    <property type="entry name" value="ATPase_P-typ_TM_dom_sf"/>
</dbReference>
<evidence type="ECO:0000256" key="4">
    <source>
        <dbReference type="ARBA" id="ARBA00022741"/>
    </source>
</evidence>
<dbReference type="InterPro" id="IPR001757">
    <property type="entry name" value="P_typ_ATPase"/>
</dbReference>
<dbReference type="Proteomes" id="UP000028730">
    <property type="component" value="Unassembled WGS sequence"/>
</dbReference>
<evidence type="ECO:0000313" key="13">
    <source>
        <dbReference type="Proteomes" id="UP000028730"/>
    </source>
</evidence>
<dbReference type="SUPFAM" id="SSF81660">
    <property type="entry name" value="Metal cation-transporting ATPase, ATP-binding domain N"/>
    <property type="match status" value="1"/>
</dbReference>
<evidence type="ECO:0000256" key="5">
    <source>
        <dbReference type="ARBA" id="ARBA00022840"/>
    </source>
</evidence>
<feature type="transmembrane region" description="Helical" evidence="10">
    <location>
        <begin position="878"/>
        <end position="896"/>
    </location>
</feature>
<feature type="domain" description="Cation-transporting P-type ATPase N-terminal" evidence="11">
    <location>
        <begin position="61"/>
        <end position="134"/>
    </location>
</feature>
<evidence type="ECO:0000256" key="6">
    <source>
        <dbReference type="ARBA" id="ARBA00022967"/>
    </source>
</evidence>
<dbReference type="Pfam" id="PF00690">
    <property type="entry name" value="Cation_ATPase_N"/>
    <property type="match status" value="1"/>
</dbReference>
<sequence length="979" mass="104165">MTTKQNIKETIEKDTNANVSGDHLRHRTEGGSLRPEPLHDAEVAMEGRRGTGCLRTIPQEAWHHISAEQTLDLLATGTDGLDDAEAARRREISGPNALAQSEGKPKWRLFVEQFKSPLIAVLIVCGVITLLLRHIVDAAAIFVVLLLNAVIGFYQEIKAGNAVDALSSLSALTCRVVRDGQMCSIDADDLVVGDVVALESGDRVPADVRLYETNHLRIDEAMLTGESEDAKKSTESCDEDASLGDQVCIAFSGTMVTSGRGRGVVVATGEDTELGAINELLHDTDTTTPLEHIVHRAEKGISIAVVLVALFVFVGGSIINADVTGSFLSAVSLTVAAMPEALPIVLTVAMSLAVSRMAKHNAIVRTLPAAETLGSTTVIGSDKTGTLTQNRMTVVKACVGVEDLVDVANGEAAVSDYGLDEGHAQDGDVLSPQRRQSLLRLLKAGAMTNEAQRGTDEHGLRVYSGDAVDMAMARAADDSQAVSDDDLRSSVVVEMPYEPELKYSMCVRRDSDGGFTQYVKGAPDTVAGMCTTMLAGPGAVAGCVPVADCEHTAGTDEVIAMDDDRMDAVYEGMGGLGLRVIAVAEKRLDAEEAASMRSNEQSATCEQPSGMTFLGLVGMIDPPREGVKEAIAKCQGAGIDVKMITGDHPLTARAIGRSLGLTHTDEPITGAEMGHMSDEVLKARLNETSIAARVSPQDKLRIVETLQDAGHVVAVTGDGVNDAPALKAASVGIAMGKSGTDVARQSSDVILTDDNFVTITQAIAQGRVTFKAIRGSAFFLLSTAFAAMLAVAVNMLADMPMLFMPLQMLWINFVTNGVQDIALAFEPGDGDELSLPPRDPKEGLLSRTMWLRTALCGLYMGICVLVTFDVMVRHGAEVIMARTVALTLLVLFNFFMSLAARSETVSVFRLSPMRNPFLMIAAVCALVLHAAAMYFVPVAGVLGVVPLSGRQWLFCLALAFTVLLLSEGDKLVRRNAMRR</sequence>
<dbReference type="InterPro" id="IPR059000">
    <property type="entry name" value="ATPase_P-type_domA"/>
</dbReference>
<dbReference type="GO" id="GO:0036376">
    <property type="term" value="P:sodium ion export across plasma membrane"/>
    <property type="evidence" value="ECO:0007669"/>
    <property type="project" value="TreeGrafter"/>
</dbReference>
<protein>
    <submittedName>
        <fullName evidence="12">Cation-transporting ATPase, E1-E2 family</fullName>
        <ecNumber evidence="12">3.6.3.8</ecNumber>
    </submittedName>
</protein>
<dbReference type="PANTHER" id="PTHR43294">
    <property type="entry name" value="SODIUM/POTASSIUM-TRANSPORTING ATPASE SUBUNIT ALPHA"/>
    <property type="match status" value="1"/>
</dbReference>
<keyword evidence="7 10" id="KW-1133">Transmembrane helix</keyword>
<dbReference type="InterPro" id="IPR004014">
    <property type="entry name" value="ATPase_P-typ_cation-transptr_N"/>
</dbReference>
<dbReference type="NCBIfam" id="TIGR01494">
    <property type="entry name" value="ATPase_P-type"/>
    <property type="match status" value="2"/>
</dbReference>
<comment type="similarity">
    <text evidence="2">Belongs to the cation transport ATPase (P-type) (TC 3.A.3) family. Type IIA subfamily.</text>
</comment>
<dbReference type="STRING" id="1341695.BBOMB_0588"/>
<dbReference type="GO" id="GO:0005524">
    <property type="term" value="F:ATP binding"/>
    <property type="evidence" value="ECO:0007669"/>
    <property type="project" value="UniProtKB-KW"/>
</dbReference>
<dbReference type="SFLD" id="SFLDS00003">
    <property type="entry name" value="Haloacid_Dehalogenase"/>
    <property type="match status" value="1"/>
</dbReference>
<keyword evidence="4" id="KW-0547">Nucleotide-binding</keyword>
<dbReference type="GO" id="GO:0005886">
    <property type="term" value="C:plasma membrane"/>
    <property type="evidence" value="ECO:0007669"/>
    <property type="project" value="UniProtKB-SubCell"/>
</dbReference>
<dbReference type="AlphaFoldDB" id="A0A080N641"/>
<dbReference type="InterPro" id="IPR023214">
    <property type="entry name" value="HAD_sf"/>
</dbReference>
<dbReference type="GO" id="GO:0030007">
    <property type="term" value="P:intracellular potassium ion homeostasis"/>
    <property type="evidence" value="ECO:0007669"/>
    <property type="project" value="TreeGrafter"/>
</dbReference>
<dbReference type="SFLD" id="SFLDF00027">
    <property type="entry name" value="p-type_atpase"/>
    <property type="match status" value="1"/>
</dbReference>
<dbReference type="EC" id="3.6.3.8" evidence="12"/>
<comment type="subcellular location">
    <subcellularLocation>
        <location evidence="1">Cell membrane</location>
        <topology evidence="1">Multi-pass membrane protein</topology>
    </subcellularLocation>
</comment>
<keyword evidence="13" id="KW-1185">Reference proteome</keyword>
<dbReference type="InterPro" id="IPR008250">
    <property type="entry name" value="ATPase_P-typ_transduc_dom_A_sf"/>
</dbReference>
<dbReference type="Pfam" id="PF13246">
    <property type="entry name" value="Cation_ATPase"/>
    <property type="match status" value="1"/>
</dbReference>
<dbReference type="GO" id="GO:0016887">
    <property type="term" value="F:ATP hydrolysis activity"/>
    <property type="evidence" value="ECO:0007669"/>
    <property type="project" value="InterPro"/>
</dbReference>
<dbReference type="RefSeq" id="WP_238549860.1">
    <property type="nucleotide sequence ID" value="NZ_ATLK01000001.1"/>
</dbReference>
<feature type="transmembrane region" description="Helical" evidence="10">
    <location>
        <begin position="114"/>
        <end position="132"/>
    </location>
</feature>
<dbReference type="Pfam" id="PF00122">
    <property type="entry name" value="E1-E2_ATPase"/>
    <property type="match status" value="1"/>
</dbReference>
<dbReference type="InterPro" id="IPR018303">
    <property type="entry name" value="ATPase_P-typ_P_site"/>
</dbReference>
<keyword evidence="12" id="KW-0378">Hydrolase</keyword>
<dbReference type="InterPro" id="IPR044492">
    <property type="entry name" value="P_typ_ATPase_HD_dom"/>
</dbReference>
<keyword evidence="5" id="KW-0067">ATP-binding</keyword>
<dbReference type="InterPro" id="IPR050510">
    <property type="entry name" value="Cation_transp_ATPase_P-type"/>
</dbReference>
<dbReference type="eggNOG" id="COG0474">
    <property type="taxonomic scope" value="Bacteria"/>
</dbReference>
<dbReference type="GO" id="GO:0006883">
    <property type="term" value="P:intracellular sodium ion homeostasis"/>
    <property type="evidence" value="ECO:0007669"/>
    <property type="project" value="TreeGrafter"/>
</dbReference>
<keyword evidence="3 10" id="KW-0812">Transmembrane</keyword>
<evidence type="ECO:0000259" key="11">
    <source>
        <dbReference type="SMART" id="SM00831"/>
    </source>
</evidence>
<dbReference type="GO" id="GO:1990573">
    <property type="term" value="P:potassium ion import across plasma membrane"/>
    <property type="evidence" value="ECO:0007669"/>
    <property type="project" value="TreeGrafter"/>
</dbReference>
<dbReference type="InterPro" id="IPR006068">
    <property type="entry name" value="ATPase_P-typ_cation-transptr_C"/>
</dbReference>
<dbReference type="PANTHER" id="PTHR43294:SF20">
    <property type="entry name" value="P-TYPE ATPASE"/>
    <property type="match status" value="1"/>
</dbReference>
<feature type="transmembrane region" description="Helical" evidence="10">
    <location>
        <begin position="327"/>
        <end position="354"/>
    </location>
</feature>
<dbReference type="SMART" id="SM00831">
    <property type="entry name" value="Cation_ATPase_N"/>
    <property type="match status" value="1"/>
</dbReference>
<proteinExistence type="inferred from homology"/>
<dbReference type="PRINTS" id="PR00119">
    <property type="entry name" value="CATATPASE"/>
</dbReference>
<dbReference type="Gene3D" id="2.70.150.10">
    <property type="entry name" value="Calcium-transporting ATPase, cytoplasmic transduction domain A"/>
    <property type="match status" value="1"/>
</dbReference>
<dbReference type="SUPFAM" id="SSF81653">
    <property type="entry name" value="Calcium ATPase, transduction domain A"/>
    <property type="match status" value="1"/>
</dbReference>
<keyword evidence="8 10" id="KW-0472">Membrane</keyword>
<feature type="transmembrane region" description="Helical" evidence="10">
    <location>
        <begin position="917"/>
        <end position="945"/>
    </location>
</feature>
<feature type="transmembrane region" description="Helical" evidence="10">
    <location>
        <begin position="301"/>
        <end position="321"/>
    </location>
</feature>
<dbReference type="PROSITE" id="PS00154">
    <property type="entry name" value="ATPASE_E1_E2"/>
    <property type="match status" value="1"/>
</dbReference>
<dbReference type="SUPFAM" id="SSF56784">
    <property type="entry name" value="HAD-like"/>
    <property type="match status" value="1"/>
</dbReference>